<dbReference type="PANTHER" id="PTHR43133:SF50">
    <property type="entry name" value="ECF RNA POLYMERASE SIGMA FACTOR SIGM"/>
    <property type="match status" value="1"/>
</dbReference>
<name>A0ABW1LIE7_9ACTN</name>
<evidence type="ECO:0000256" key="4">
    <source>
        <dbReference type="ARBA" id="ARBA00023125"/>
    </source>
</evidence>
<keyword evidence="5" id="KW-0804">Transcription</keyword>
<dbReference type="NCBIfam" id="TIGR02937">
    <property type="entry name" value="sigma70-ECF"/>
    <property type="match status" value="1"/>
</dbReference>
<keyword evidence="4" id="KW-0238">DNA-binding</keyword>
<protein>
    <submittedName>
        <fullName evidence="9">SigE family RNA polymerase sigma factor</fullName>
    </submittedName>
</protein>
<feature type="domain" description="RNA polymerase sigma-70 region 2" evidence="7">
    <location>
        <begin position="18"/>
        <end position="80"/>
    </location>
</feature>
<dbReference type="Gene3D" id="1.10.10.10">
    <property type="entry name" value="Winged helix-like DNA-binding domain superfamily/Winged helix DNA-binding domain"/>
    <property type="match status" value="1"/>
</dbReference>
<dbReference type="EMBL" id="JBHSRJ010000004">
    <property type="protein sequence ID" value="MFC6043148.1"/>
    <property type="molecule type" value="Genomic_DNA"/>
</dbReference>
<evidence type="ECO:0000259" key="8">
    <source>
        <dbReference type="Pfam" id="PF04545"/>
    </source>
</evidence>
<dbReference type="InterPro" id="IPR036388">
    <property type="entry name" value="WH-like_DNA-bd_sf"/>
</dbReference>
<evidence type="ECO:0000256" key="6">
    <source>
        <dbReference type="SAM" id="Phobius"/>
    </source>
</evidence>
<evidence type="ECO:0000256" key="3">
    <source>
        <dbReference type="ARBA" id="ARBA00023082"/>
    </source>
</evidence>
<keyword evidence="6" id="KW-0812">Transmembrane</keyword>
<dbReference type="Pfam" id="PF04545">
    <property type="entry name" value="Sigma70_r4"/>
    <property type="match status" value="1"/>
</dbReference>
<dbReference type="PANTHER" id="PTHR43133">
    <property type="entry name" value="RNA POLYMERASE ECF-TYPE SIGMA FACTO"/>
    <property type="match status" value="1"/>
</dbReference>
<dbReference type="InterPro" id="IPR014325">
    <property type="entry name" value="RNA_pol_sigma-E_actinobac"/>
</dbReference>
<feature type="domain" description="RNA polymerase sigma-70 region 4" evidence="8">
    <location>
        <begin position="106"/>
        <end position="155"/>
    </location>
</feature>
<comment type="caution">
    <text evidence="9">The sequence shown here is derived from an EMBL/GenBank/DDBJ whole genome shotgun (WGS) entry which is preliminary data.</text>
</comment>
<comment type="similarity">
    <text evidence="1">Belongs to the sigma-70 factor family. ECF subfamily.</text>
</comment>
<dbReference type="SUPFAM" id="SSF88946">
    <property type="entry name" value="Sigma2 domain of RNA polymerase sigma factors"/>
    <property type="match status" value="1"/>
</dbReference>
<dbReference type="CDD" id="cd06171">
    <property type="entry name" value="Sigma70_r4"/>
    <property type="match status" value="1"/>
</dbReference>
<dbReference type="Pfam" id="PF04542">
    <property type="entry name" value="Sigma70_r2"/>
    <property type="match status" value="1"/>
</dbReference>
<dbReference type="NCBIfam" id="TIGR02983">
    <property type="entry name" value="SigE-fam_strep"/>
    <property type="match status" value="1"/>
</dbReference>
<feature type="transmembrane region" description="Helical" evidence="6">
    <location>
        <begin position="184"/>
        <end position="204"/>
    </location>
</feature>
<gene>
    <name evidence="9" type="ORF">ACFPYL_08685</name>
</gene>
<evidence type="ECO:0000256" key="1">
    <source>
        <dbReference type="ARBA" id="ARBA00010641"/>
    </source>
</evidence>
<evidence type="ECO:0000259" key="7">
    <source>
        <dbReference type="Pfam" id="PF04542"/>
    </source>
</evidence>
<evidence type="ECO:0000256" key="5">
    <source>
        <dbReference type="ARBA" id="ARBA00023163"/>
    </source>
</evidence>
<keyword evidence="3" id="KW-0731">Sigma factor</keyword>
<keyword evidence="6" id="KW-0472">Membrane</keyword>
<accession>A0ABW1LIE7</accession>
<reference evidence="10" key="1">
    <citation type="journal article" date="2019" name="Int. J. Syst. Evol. Microbiol.">
        <title>The Global Catalogue of Microorganisms (GCM) 10K type strain sequencing project: providing services to taxonomists for standard genome sequencing and annotation.</title>
        <authorList>
            <consortium name="The Broad Institute Genomics Platform"/>
            <consortium name="The Broad Institute Genome Sequencing Center for Infectious Disease"/>
            <person name="Wu L."/>
            <person name="Ma J."/>
        </authorList>
    </citation>
    <scope>NUCLEOTIDE SEQUENCE [LARGE SCALE GENOMIC DNA]</scope>
    <source>
        <strain evidence="10">CCUG 54522</strain>
    </source>
</reference>
<dbReference type="SUPFAM" id="SSF82171">
    <property type="entry name" value="DPP6 N-terminal domain-like"/>
    <property type="match status" value="1"/>
</dbReference>
<dbReference type="SUPFAM" id="SSF88659">
    <property type="entry name" value="Sigma3 and sigma4 domains of RNA polymerase sigma factors"/>
    <property type="match status" value="1"/>
</dbReference>
<keyword evidence="2" id="KW-0805">Transcription regulation</keyword>
<dbReference type="InterPro" id="IPR013325">
    <property type="entry name" value="RNA_pol_sigma_r2"/>
</dbReference>
<dbReference type="InterPro" id="IPR007627">
    <property type="entry name" value="RNA_pol_sigma70_r2"/>
</dbReference>
<dbReference type="RefSeq" id="WP_379152968.1">
    <property type="nucleotide sequence ID" value="NZ_JBHSRJ010000004.1"/>
</dbReference>
<sequence>MTAMTDEEFGEFVLAAWPGLYRTAYLMLGDHQLAEDLVQTSLAKTYASWRKVKEPAAATAYARVVLANTAASWFRRRGWRNEHPTEVLPDVGVEHDPSTRTAVVDALATLAPRQRAVVVLRYYDDLSVREVAHALGISEGTVKSQTSDALGRLRELLVDEEVPAAPVTEVLAGGRAIKRRRRTAVAVAGAVVAIVLAAGTLAVLDRADDTPEPARTPDETAYLELGAWARGDEVHIGNHTAVVPGTAGLHYSSAGVVVETDDHTFVLVTPAGDVQPLDLDLTSDTEFPGPGATVATDVTEPYLAYVRMTADTTGQLTVRDLTTGDETAVGEPFDAGDHFGTVYSLWDDQVYYIGGQEGRMVDWRTGTTLTYPEIDGFVFVRGGLGHGVTFGTDADQQNWVVGSRADDSTLLTVPIHDTFYGQASLSPDGRYLAAASEGDDGFDVYAVASGESVHLGGDRDVGDYGWTPDGHLVGKEYPTQRSEVEVCAPTTGTCRGTGTTVGGPLTVVGEAVASNGF</sequence>
<dbReference type="InterPro" id="IPR014284">
    <property type="entry name" value="RNA_pol_sigma-70_dom"/>
</dbReference>
<evidence type="ECO:0000313" key="9">
    <source>
        <dbReference type="EMBL" id="MFC6043148.1"/>
    </source>
</evidence>
<dbReference type="InterPro" id="IPR039425">
    <property type="entry name" value="RNA_pol_sigma-70-like"/>
</dbReference>
<evidence type="ECO:0000313" key="10">
    <source>
        <dbReference type="Proteomes" id="UP001596135"/>
    </source>
</evidence>
<dbReference type="Proteomes" id="UP001596135">
    <property type="component" value="Unassembled WGS sequence"/>
</dbReference>
<dbReference type="Gene3D" id="1.10.1740.10">
    <property type="match status" value="1"/>
</dbReference>
<evidence type="ECO:0000256" key="2">
    <source>
        <dbReference type="ARBA" id="ARBA00023015"/>
    </source>
</evidence>
<dbReference type="InterPro" id="IPR013324">
    <property type="entry name" value="RNA_pol_sigma_r3/r4-like"/>
</dbReference>
<organism evidence="9 10">
    <name type="scientific">Nocardioides hankookensis</name>
    <dbReference type="NCBI Taxonomy" id="443157"/>
    <lineage>
        <taxon>Bacteria</taxon>
        <taxon>Bacillati</taxon>
        <taxon>Actinomycetota</taxon>
        <taxon>Actinomycetes</taxon>
        <taxon>Propionibacteriales</taxon>
        <taxon>Nocardioidaceae</taxon>
        <taxon>Nocardioides</taxon>
    </lineage>
</organism>
<keyword evidence="6" id="KW-1133">Transmembrane helix</keyword>
<keyword evidence="10" id="KW-1185">Reference proteome</keyword>
<dbReference type="InterPro" id="IPR007630">
    <property type="entry name" value="RNA_pol_sigma70_r4"/>
</dbReference>
<proteinExistence type="inferred from homology"/>